<evidence type="ECO:0000256" key="1">
    <source>
        <dbReference type="SAM" id="MobiDB-lite"/>
    </source>
</evidence>
<keyword evidence="4" id="KW-1185">Reference proteome</keyword>
<feature type="transmembrane region" description="Helical" evidence="2">
    <location>
        <begin position="165"/>
        <end position="188"/>
    </location>
</feature>
<organism evidence="3 4">
    <name type="scientific">Saccharothrix lopnurensis</name>
    <dbReference type="NCBI Taxonomy" id="1670621"/>
    <lineage>
        <taxon>Bacteria</taxon>
        <taxon>Bacillati</taxon>
        <taxon>Actinomycetota</taxon>
        <taxon>Actinomycetes</taxon>
        <taxon>Pseudonocardiales</taxon>
        <taxon>Pseudonocardiaceae</taxon>
        <taxon>Saccharothrix</taxon>
    </lineage>
</organism>
<feature type="transmembrane region" description="Helical" evidence="2">
    <location>
        <begin position="224"/>
        <end position="241"/>
    </location>
</feature>
<reference evidence="4" key="1">
    <citation type="journal article" date="2019" name="Int. J. Syst. Evol. Microbiol.">
        <title>The Global Catalogue of Microorganisms (GCM) 10K type strain sequencing project: providing services to taxonomists for standard genome sequencing and annotation.</title>
        <authorList>
            <consortium name="The Broad Institute Genomics Platform"/>
            <consortium name="The Broad Institute Genome Sequencing Center for Infectious Disease"/>
            <person name="Wu L."/>
            <person name="Ma J."/>
        </authorList>
    </citation>
    <scope>NUCLEOTIDE SEQUENCE [LARGE SCALE GENOMIC DNA]</scope>
    <source>
        <strain evidence="4">CGMCC 4.7246</strain>
    </source>
</reference>
<protein>
    <submittedName>
        <fullName evidence="3">Enediyne biosynthesis protein UnbU</fullName>
    </submittedName>
</protein>
<comment type="caution">
    <text evidence="3">The sequence shown here is derived from an EMBL/GenBank/DDBJ whole genome shotgun (WGS) entry which is preliminary data.</text>
</comment>
<feature type="transmembrane region" description="Helical" evidence="2">
    <location>
        <begin position="200"/>
        <end position="217"/>
    </location>
</feature>
<sequence>MTTLDRPTTPLDRGHVNNTGVDNTKVDGPAGALAERKAPAAPVDKRVKALRRFATSITVFNVVGHLFLGFEQSPVTPITCVLVGYASALLLEFLDARGRGRAPEYAGGPGNLVTFLLPAHITALACGMLLWGNTSLWPYVFAVVCSNSMKYVVRLRVGGRVRHVLNPSNSGIVLTLLLFGWVGIAPPYHFTNAVGDPLDWFIPVGILMLGTMLNAGLTGKIPLIAGWIGGFVAQAAVRWALLDHAFLAALVPMTGVAFILYTNYMITDPGTTPTRKRNQVVFGLTTAAVYGVLVSAGVVFGLFFALVITCVLRGVVLWAASRPAAREASTTGGAP</sequence>
<evidence type="ECO:0000313" key="3">
    <source>
        <dbReference type="EMBL" id="MFC6094789.1"/>
    </source>
</evidence>
<feature type="transmembrane region" description="Helical" evidence="2">
    <location>
        <begin position="287"/>
        <end position="320"/>
    </location>
</feature>
<proteinExistence type="predicted"/>
<feature type="transmembrane region" description="Helical" evidence="2">
    <location>
        <begin position="247"/>
        <end position="266"/>
    </location>
</feature>
<feature type="transmembrane region" description="Helical" evidence="2">
    <location>
        <begin position="53"/>
        <end position="70"/>
    </location>
</feature>
<dbReference type="Proteomes" id="UP001596220">
    <property type="component" value="Unassembled WGS sequence"/>
</dbReference>
<gene>
    <name evidence="3" type="ORF">ACFP3R_36475</name>
</gene>
<dbReference type="RefSeq" id="WP_380643380.1">
    <property type="nucleotide sequence ID" value="NZ_JBHSQO010000075.1"/>
</dbReference>
<evidence type="ECO:0000313" key="4">
    <source>
        <dbReference type="Proteomes" id="UP001596220"/>
    </source>
</evidence>
<feature type="region of interest" description="Disordered" evidence="1">
    <location>
        <begin position="1"/>
        <end position="29"/>
    </location>
</feature>
<name>A0ABW1PHG8_9PSEU</name>
<keyword evidence="2" id="KW-0472">Membrane</keyword>
<keyword evidence="2" id="KW-1133">Transmembrane helix</keyword>
<dbReference type="EMBL" id="JBHSQO010000075">
    <property type="protein sequence ID" value="MFC6094789.1"/>
    <property type="molecule type" value="Genomic_DNA"/>
</dbReference>
<keyword evidence="2" id="KW-0812">Transmembrane</keyword>
<evidence type="ECO:0000256" key="2">
    <source>
        <dbReference type="SAM" id="Phobius"/>
    </source>
</evidence>
<accession>A0ABW1PHG8</accession>